<evidence type="ECO:0000259" key="3">
    <source>
        <dbReference type="PROSITE" id="PS50206"/>
    </source>
</evidence>
<dbReference type="PANTHER" id="PTHR11364">
    <property type="entry name" value="THIOSULFATE SULFERTANSFERASE"/>
    <property type="match status" value="1"/>
</dbReference>
<dbReference type="EMBL" id="CP022437">
    <property type="protein sequence ID" value="ASN07204.1"/>
    <property type="molecule type" value="Genomic_DNA"/>
</dbReference>
<evidence type="ECO:0000313" key="4">
    <source>
        <dbReference type="EMBL" id="ASN07204.1"/>
    </source>
</evidence>
<dbReference type="RefSeq" id="WP_089534197.1">
    <property type="nucleotide sequence ID" value="NZ_CP022437.1"/>
</dbReference>
<accession>A0A221MHT9</accession>
<reference evidence="4 5" key="1">
    <citation type="journal article" date="2003" name="Int. J. Syst. Evol. Microbiol.">
        <title>Virgibacillus carmonensis sp. nov., Virgibacillus necropolis sp. nov. and Virgibacillus picturae sp. nov., three novel species isolated from deteriorated mural paintings, transfer of the species of the genus salibacillus to Virgibacillus, as Virgibacillus marismortui comb. nov. and Virgibacillus salexigens comb. nov., and emended description of the genus Virgibacillus.</title>
        <authorList>
            <person name="Heyrman J."/>
            <person name="Logan N.A."/>
            <person name="Busse H.J."/>
            <person name="Balcaen A."/>
            <person name="Lebbe L."/>
            <person name="Rodriguez-Diaz M."/>
            <person name="Swings J."/>
            <person name="De Vos P."/>
        </authorList>
    </citation>
    <scope>NUCLEOTIDE SEQUENCE [LARGE SCALE GENOMIC DNA]</scope>
    <source>
        <strain evidence="4 5">LMG 19488</strain>
    </source>
</reference>
<evidence type="ECO:0000313" key="5">
    <source>
        <dbReference type="Proteomes" id="UP000204391"/>
    </source>
</evidence>
<dbReference type="OrthoDB" id="9770030at2"/>
<dbReference type="Gene3D" id="3.40.250.10">
    <property type="entry name" value="Rhodanese-like domain"/>
    <property type="match status" value="2"/>
</dbReference>
<dbReference type="KEGG" id="vne:CFK40_20460"/>
<dbReference type="AlphaFoldDB" id="A0A221MHT9"/>
<evidence type="ECO:0000256" key="1">
    <source>
        <dbReference type="ARBA" id="ARBA00022679"/>
    </source>
</evidence>
<proteinExistence type="predicted"/>
<dbReference type="Proteomes" id="UP000204391">
    <property type="component" value="Chromosome"/>
</dbReference>
<gene>
    <name evidence="4" type="ORF">CFK40_20460</name>
</gene>
<dbReference type="SMART" id="SM00450">
    <property type="entry name" value="RHOD"/>
    <property type="match status" value="2"/>
</dbReference>
<dbReference type="GO" id="GO:0004792">
    <property type="term" value="F:thiosulfate-cyanide sulfurtransferase activity"/>
    <property type="evidence" value="ECO:0007669"/>
    <property type="project" value="TreeGrafter"/>
</dbReference>
<keyword evidence="1 4" id="KW-0808">Transferase</keyword>
<dbReference type="FunFam" id="3.40.250.10:FF:000035">
    <property type="entry name" value="Thiosulfate sulfurtransferase"/>
    <property type="match status" value="1"/>
</dbReference>
<protein>
    <submittedName>
        <fullName evidence="4">Sulfurtransferase</fullName>
    </submittedName>
</protein>
<dbReference type="InterPro" id="IPR001763">
    <property type="entry name" value="Rhodanese-like_dom"/>
</dbReference>
<feature type="domain" description="Rhodanese" evidence="3">
    <location>
        <begin position="17"/>
        <end position="136"/>
    </location>
</feature>
<dbReference type="Pfam" id="PF00581">
    <property type="entry name" value="Rhodanese"/>
    <property type="match status" value="2"/>
</dbReference>
<organism evidence="4 5">
    <name type="scientific">Virgibacillus necropolis</name>
    <dbReference type="NCBI Taxonomy" id="163877"/>
    <lineage>
        <taxon>Bacteria</taxon>
        <taxon>Bacillati</taxon>
        <taxon>Bacillota</taxon>
        <taxon>Bacilli</taxon>
        <taxon>Bacillales</taxon>
        <taxon>Bacillaceae</taxon>
        <taxon>Virgibacillus</taxon>
    </lineage>
</organism>
<keyword evidence="2" id="KW-0677">Repeat</keyword>
<name>A0A221MHT9_9BACI</name>
<dbReference type="CDD" id="cd01449">
    <property type="entry name" value="TST_Repeat_2"/>
    <property type="match status" value="1"/>
</dbReference>
<keyword evidence="5" id="KW-1185">Reference proteome</keyword>
<dbReference type="SUPFAM" id="SSF52821">
    <property type="entry name" value="Rhodanese/Cell cycle control phosphatase"/>
    <property type="match status" value="2"/>
</dbReference>
<dbReference type="PROSITE" id="PS50206">
    <property type="entry name" value="RHODANESE_3"/>
    <property type="match status" value="2"/>
</dbReference>
<dbReference type="PANTHER" id="PTHR11364:SF27">
    <property type="entry name" value="SULFURTRANSFERASE"/>
    <property type="match status" value="1"/>
</dbReference>
<dbReference type="InterPro" id="IPR045078">
    <property type="entry name" value="TST/MPST-like"/>
</dbReference>
<feature type="domain" description="Rhodanese" evidence="3">
    <location>
        <begin position="166"/>
        <end position="276"/>
    </location>
</feature>
<sequence length="280" mass="31851">MSYLVSVDWLKKKLENKTEEIVVVDVRFSLADPDEGRKAYEQGHIPSAMYLDLNKDLSSPASEHGGNHPLPDMEIFAEKLGEIGIDQQTTVVIYDEKNDMFAARLWWLLDYMGHKNVYLLDGGIARWIEEGNVVTTEIPLPAVKKFQPEIQENQVVDMKQVKEKMKDKSSVLIDSRSKDRYLGQSEPMYAKAGHIPGAKNFFWKDVLQEDGRWKNDEDLQSNFDSLAKDDEIIVSCGSGVSACPNIIALKMAGYENVKLYPGSYSDWISYEDNQVETKEE</sequence>
<dbReference type="InterPro" id="IPR036873">
    <property type="entry name" value="Rhodanese-like_dom_sf"/>
</dbReference>
<evidence type="ECO:0000256" key="2">
    <source>
        <dbReference type="ARBA" id="ARBA00022737"/>
    </source>
</evidence>
<dbReference type="CDD" id="cd01448">
    <property type="entry name" value="TST_Repeat_1"/>
    <property type="match status" value="1"/>
</dbReference>